<dbReference type="FunFam" id="4.10.400.10:FF:000065">
    <property type="entry name" value="Transmembrane protease serine 7"/>
    <property type="match status" value="1"/>
</dbReference>
<dbReference type="PROSITE" id="PS50240">
    <property type="entry name" value="TRYPSIN_DOM"/>
    <property type="match status" value="1"/>
</dbReference>
<evidence type="ECO:0000256" key="14">
    <source>
        <dbReference type="SAM" id="MobiDB-lite"/>
    </source>
</evidence>
<keyword evidence="3 13" id="KW-0645">Protease</keyword>
<dbReference type="GO" id="GO:0006508">
    <property type="term" value="P:proteolysis"/>
    <property type="evidence" value="ECO:0007669"/>
    <property type="project" value="UniProtKB-KW"/>
</dbReference>
<evidence type="ECO:0000313" key="20">
    <source>
        <dbReference type="RefSeq" id="XP_013908242.1"/>
    </source>
</evidence>
<keyword evidence="9 15" id="KW-0472">Membrane</keyword>
<dbReference type="PANTHER" id="PTHR24252">
    <property type="entry name" value="ACROSIN-RELATED"/>
    <property type="match status" value="1"/>
</dbReference>
<feature type="compositionally biased region" description="Basic and acidic residues" evidence="14">
    <location>
        <begin position="1"/>
        <end position="11"/>
    </location>
</feature>
<feature type="domain" description="SEA" evidence="17">
    <location>
        <begin position="91"/>
        <end position="224"/>
    </location>
</feature>
<comment type="caution">
    <text evidence="12">Lacks conserved residue(s) required for the propagation of feature annotation.</text>
</comment>
<proteinExistence type="inferred from homology"/>
<keyword evidence="8 15" id="KW-1133">Transmembrane helix</keyword>
<dbReference type="Gene3D" id="3.30.70.960">
    <property type="entry name" value="SEA domain"/>
    <property type="match status" value="1"/>
</dbReference>
<dbReference type="PROSITE" id="PS50024">
    <property type="entry name" value="SEA"/>
    <property type="match status" value="1"/>
</dbReference>
<evidence type="ECO:0000256" key="2">
    <source>
        <dbReference type="ARBA" id="ARBA00009228"/>
    </source>
</evidence>
<dbReference type="InterPro" id="IPR001314">
    <property type="entry name" value="Peptidase_S1A"/>
</dbReference>
<dbReference type="Pfam" id="PF00057">
    <property type="entry name" value="Ldl_recept_a"/>
    <property type="match status" value="2"/>
</dbReference>
<evidence type="ECO:0000256" key="10">
    <source>
        <dbReference type="ARBA" id="ARBA00023157"/>
    </source>
</evidence>
<keyword evidence="5 13" id="KW-0378">Hydrolase</keyword>
<dbReference type="InterPro" id="IPR000859">
    <property type="entry name" value="CUB_dom"/>
</dbReference>
<dbReference type="SMART" id="SM00020">
    <property type="entry name" value="Tryp_SPc"/>
    <property type="match status" value="1"/>
</dbReference>
<dbReference type="FunFam" id="2.40.10.10:FF:000003">
    <property type="entry name" value="Transmembrane serine protease 3"/>
    <property type="match status" value="1"/>
</dbReference>
<comment type="similarity">
    <text evidence="2">Belongs to the peptidase S1 family. Snake venom subfamily.</text>
</comment>
<feature type="disulfide bond" evidence="12">
    <location>
        <begin position="423"/>
        <end position="441"/>
    </location>
</feature>
<keyword evidence="11" id="KW-0325">Glycoprotein</keyword>
<dbReference type="Pfam" id="PF00431">
    <property type="entry name" value="CUB"/>
    <property type="match status" value="1"/>
</dbReference>
<keyword evidence="7" id="KW-0735">Signal-anchor</keyword>
<dbReference type="PRINTS" id="PR00722">
    <property type="entry name" value="CHYMOTRYPSIN"/>
</dbReference>
<feature type="disulfide bond" evidence="12">
    <location>
        <begin position="435"/>
        <end position="450"/>
    </location>
</feature>
<dbReference type="GO" id="GO:0016020">
    <property type="term" value="C:membrane"/>
    <property type="evidence" value="ECO:0007669"/>
    <property type="project" value="UniProtKB-SubCell"/>
</dbReference>
<dbReference type="InterPro" id="IPR002172">
    <property type="entry name" value="LDrepeatLR_classA_rpt"/>
</dbReference>
<reference evidence="20" key="1">
    <citation type="submission" date="2025-08" db="UniProtKB">
        <authorList>
            <consortium name="RefSeq"/>
        </authorList>
    </citation>
    <scope>IDENTIFICATION</scope>
    <source>
        <tissue evidence="20">Skeletal muscle</tissue>
    </source>
</reference>
<dbReference type="PANTHER" id="PTHR24252:SF12">
    <property type="entry name" value="TRANSMEMBRANE SERINE PROTEASE 7"/>
    <property type="match status" value="1"/>
</dbReference>
<dbReference type="AlphaFoldDB" id="A0A6I9X325"/>
<evidence type="ECO:0000256" key="15">
    <source>
        <dbReference type="SAM" id="Phobius"/>
    </source>
</evidence>
<dbReference type="CDD" id="cd00112">
    <property type="entry name" value="LDLa"/>
    <property type="match status" value="2"/>
</dbReference>
<evidence type="ECO:0000256" key="9">
    <source>
        <dbReference type="ARBA" id="ARBA00023136"/>
    </source>
</evidence>
<feature type="region of interest" description="Disordered" evidence="14">
    <location>
        <begin position="1"/>
        <end position="29"/>
    </location>
</feature>
<evidence type="ECO:0000256" key="4">
    <source>
        <dbReference type="ARBA" id="ARBA00022692"/>
    </source>
</evidence>
<dbReference type="GO" id="GO:0004252">
    <property type="term" value="F:serine-type endopeptidase activity"/>
    <property type="evidence" value="ECO:0007669"/>
    <property type="project" value="InterPro"/>
</dbReference>
<dbReference type="GO" id="GO:0035821">
    <property type="term" value="P:modulation of process of another organism"/>
    <property type="evidence" value="ECO:0007669"/>
    <property type="project" value="UniProtKB-ARBA"/>
</dbReference>
<evidence type="ECO:0000256" key="3">
    <source>
        <dbReference type="ARBA" id="ARBA00022670"/>
    </source>
</evidence>
<protein>
    <submittedName>
        <fullName evidence="20">Transmembrane protease serine 7</fullName>
    </submittedName>
</protein>
<dbReference type="CDD" id="cd00190">
    <property type="entry name" value="Tryp_SPc"/>
    <property type="match status" value="1"/>
</dbReference>
<evidence type="ECO:0000259" key="18">
    <source>
        <dbReference type="PROSITE" id="PS50240"/>
    </source>
</evidence>
<organism evidence="19 20">
    <name type="scientific">Thamnophis sirtalis</name>
    <dbReference type="NCBI Taxonomy" id="35019"/>
    <lineage>
        <taxon>Eukaryota</taxon>
        <taxon>Metazoa</taxon>
        <taxon>Chordata</taxon>
        <taxon>Craniata</taxon>
        <taxon>Vertebrata</taxon>
        <taxon>Euteleostomi</taxon>
        <taxon>Lepidosauria</taxon>
        <taxon>Squamata</taxon>
        <taxon>Bifurcata</taxon>
        <taxon>Unidentata</taxon>
        <taxon>Episquamata</taxon>
        <taxon>Toxicofera</taxon>
        <taxon>Serpentes</taxon>
        <taxon>Colubroidea</taxon>
        <taxon>Colubridae</taxon>
        <taxon>Natricinae</taxon>
        <taxon>Thamnophis</taxon>
    </lineage>
</organism>
<dbReference type="SMART" id="SM00042">
    <property type="entry name" value="CUB"/>
    <property type="match status" value="1"/>
</dbReference>
<dbReference type="RefSeq" id="XP_013908242.1">
    <property type="nucleotide sequence ID" value="XM_014052767.1"/>
</dbReference>
<feature type="domain" description="Peptidase S1" evidence="18">
    <location>
        <begin position="540"/>
        <end position="774"/>
    </location>
</feature>
<dbReference type="InterPro" id="IPR036055">
    <property type="entry name" value="LDL_receptor-like_sf"/>
</dbReference>
<feature type="disulfide bond" evidence="12">
    <location>
        <begin position="491"/>
        <end position="503"/>
    </location>
</feature>
<dbReference type="PROSITE" id="PS00134">
    <property type="entry name" value="TRYPSIN_HIS"/>
    <property type="match status" value="1"/>
</dbReference>
<accession>A0A6I9X325</accession>
<dbReference type="InterPro" id="IPR001254">
    <property type="entry name" value="Trypsin_dom"/>
</dbReference>
<dbReference type="InterPro" id="IPR035914">
    <property type="entry name" value="Sperma_CUB_dom_sf"/>
</dbReference>
<feature type="domain" description="CUB" evidence="16">
    <location>
        <begin position="297"/>
        <end position="410"/>
    </location>
</feature>
<dbReference type="InterPro" id="IPR043504">
    <property type="entry name" value="Peptidase_S1_PA_chymotrypsin"/>
</dbReference>
<dbReference type="InterPro" id="IPR009003">
    <property type="entry name" value="Peptidase_S1_PA"/>
</dbReference>
<evidence type="ECO:0000256" key="12">
    <source>
        <dbReference type="PROSITE-ProRule" id="PRU00124"/>
    </source>
</evidence>
<dbReference type="InterPro" id="IPR036364">
    <property type="entry name" value="SEA_dom_sf"/>
</dbReference>
<name>A0A6I9X325_9SAUR</name>
<dbReference type="Gene3D" id="2.40.10.10">
    <property type="entry name" value="Trypsin-like serine proteases"/>
    <property type="match status" value="1"/>
</dbReference>
<dbReference type="Pfam" id="PF01390">
    <property type="entry name" value="SEA"/>
    <property type="match status" value="1"/>
</dbReference>
<dbReference type="Gene3D" id="4.10.400.10">
    <property type="entry name" value="Low-density Lipoprotein Receptor"/>
    <property type="match status" value="3"/>
</dbReference>
<evidence type="ECO:0000313" key="19">
    <source>
        <dbReference type="Proteomes" id="UP000504617"/>
    </source>
</evidence>
<keyword evidence="19" id="KW-1185">Reference proteome</keyword>
<dbReference type="SUPFAM" id="SSF50494">
    <property type="entry name" value="Trypsin-like serine proteases"/>
    <property type="match status" value="1"/>
</dbReference>
<sequence length="778" mass="88732">MDDQRSDRSINPEDELSVSNISVQRSDSEEKWERLTKKLNKTSKSKRKAKRDKSAWNFQNKIILFTVVLFIISVISWTLLWLFIVEAENKDALYFVGLFRVANIEFLPEYRQKESREFLSVAQNVQQVMNLVYTKSAFSKFYKQSIVSDVSYLVSPAQLYKMIECGINVFIQLIRGANCIYDLHADHLHQHFPLDFLETSGRMICYFKLIALVGYLIRLSIASIRIEADNCISDSLTIYDSLMPIKSKILYRICEPSNSLISFVSTNNMMLVMLKSAQVRQMKEFHGYFEMIPQEKCGNTVLALGSTGFEGQIISPYYPNYYPPKCICMWTFQVILNTFGIALLFHNYMISEKSIKGCEHGWWKINELMYCGYYIDHQTIFRVANLVVNMEFQCSSKLSEQPFLVEYGSYNISQPCPLGSFECHSGLCIQQIQLCDGINDCFDESDELFCDISPQNCSSNLLTQHHSFVCDGINNCKDGQDELHCTESIPCTSNTFKCNNGICFRKQNARCDGILDCLDRSDENNCSCGNTRYSNTHNRIVGGSETHEGEWPWQASLHFAGVAYCGASVISKEWLLSAAHCFQGNRLSDPRIWTAYLGMHTQGKAKFVSTLKRIIVHEYYNSQNYDYDIALLQLSTPWLETMRWSVGPICLPPTMHNVHTGEKCWVTGWGQKQETNDDTPTILQKAEVEIVDQTVCHSTYGLITSRMLCAGIMSGKRDSCKGDSGGPLSCRNKGDGKWFLMGIVSWGYGCGRPNFPGVYTRVSKFATWIQKYMPSVFS</sequence>
<dbReference type="OrthoDB" id="414661at2759"/>
<feature type="transmembrane region" description="Helical" evidence="15">
    <location>
        <begin position="62"/>
        <end position="84"/>
    </location>
</feature>
<dbReference type="SUPFAM" id="SSF57424">
    <property type="entry name" value="LDL receptor-like module"/>
    <property type="match status" value="2"/>
</dbReference>
<comment type="subcellular location">
    <subcellularLocation>
        <location evidence="1">Membrane</location>
        <topology evidence="1">Single-pass type II membrane protein</topology>
    </subcellularLocation>
</comment>
<dbReference type="PROSITE" id="PS50068">
    <property type="entry name" value="LDLRA_2"/>
    <property type="match status" value="2"/>
</dbReference>
<dbReference type="KEGG" id="tsr:106538317"/>
<dbReference type="Proteomes" id="UP000504617">
    <property type="component" value="Unplaced"/>
</dbReference>
<dbReference type="InterPro" id="IPR000082">
    <property type="entry name" value="SEA_dom"/>
</dbReference>
<evidence type="ECO:0000256" key="8">
    <source>
        <dbReference type="ARBA" id="ARBA00022989"/>
    </source>
</evidence>
<dbReference type="InterPro" id="IPR018114">
    <property type="entry name" value="TRYPSIN_HIS"/>
</dbReference>
<keyword evidence="6 13" id="KW-0720">Serine protease</keyword>
<evidence type="ECO:0000256" key="1">
    <source>
        <dbReference type="ARBA" id="ARBA00004606"/>
    </source>
</evidence>
<dbReference type="SMART" id="SM00192">
    <property type="entry name" value="LDLa"/>
    <property type="match status" value="3"/>
</dbReference>
<dbReference type="GO" id="GO:0005576">
    <property type="term" value="C:extracellular region"/>
    <property type="evidence" value="ECO:0007669"/>
    <property type="project" value="UniProtKB-ARBA"/>
</dbReference>
<keyword evidence="10 12" id="KW-1015">Disulfide bond</keyword>
<dbReference type="Gene3D" id="2.60.120.290">
    <property type="entry name" value="Spermadhesin, CUB domain"/>
    <property type="match status" value="2"/>
</dbReference>
<evidence type="ECO:0000256" key="13">
    <source>
        <dbReference type="RuleBase" id="RU363034"/>
    </source>
</evidence>
<feature type="disulfide bond" evidence="12">
    <location>
        <begin position="416"/>
        <end position="428"/>
    </location>
</feature>
<gene>
    <name evidence="20" type="primary">TMPRSS7</name>
</gene>
<evidence type="ECO:0000256" key="6">
    <source>
        <dbReference type="ARBA" id="ARBA00022825"/>
    </source>
</evidence>
<dbReference type="InterPro" id="IPR033116">
    <property type="entry name" value="TRYPSIN_SER"/>
</dbReference>
<keyword evidence="4 15" id="KW-0812">Transmembrane</keyword>
<evidence type="ECO:0000259" key="17">
    <source>
        <dbReference type="PROSITE" id="PS50024"/>
    </source>
</evidence>
<feature type="domain" description="CUB" evidence="16">
    <location>
        <begin position="165"/>
        <end position="292"/>
    </location>
</feature>
<dbReference type="CTD" id="344805"/>
<dbReference type="Pfam" id="PF00089">
    <property type="entry name" value="Trypsin"/>
    <property type="match status" value="1"/>
</dbReference>
<evidence type="ECO:0000256" key="11">
    <source>
        <dbReference type="ARBA" id="ARBA00023180"/>
    </source>
</evidence>
<dbReference type="PROSITE" id="PS01180">
    <property type="entry name" value="CUB"/>
    <property type="match status" value="2"/>
</dbReference>
<evidence type="ECO:0000256" key="7">
    <source>
        <dbReference type="ARBA" id="ARBA00022968"/>
    </source>
</evidence>
<feature type="disulfide bond" evidence="12">
    <location>
        <begin position="511"/>
        <end position="526"/>
    </location>
</feature>
<evidence type="ECO:0000256" key="5">
    <source>
        <dbReference type="ARBA" id="ARBA00022801"/>
    </source>
</evidence>
<dbReference type="SUPFAM" id="SSF82671">
    <property type="entry name" value="SEA domain"/>
    <property type="match status" value="1"/>
</dbReference>
<dbReference type="GeneID" id="106538317"/>
<dbReference type="SUPFAM" id="SSF49854">
    <property type="entry name" value="Spermadhesin, CUB domain"/>
    <property type="match status" value="2"/>
</dbReference>
<dbReference type="CDD" id="cd00041">
    <property type="entry name" value="CUB"/>
    <property type="match status" value="1"/>
</dbReference>
<dbReference type="PROSITE" id="PS00135">
    <property type="entry name" value="TRYPSIN_SER"/>
    <property type="match status" value="1"/>
</dbReference>
<evidence type="ECO:0000259" key="16">
    <source>
        <dbReference type="PROSITE" id="PS01180"/>
    </source>
</evidence>